<dbReference type="PROSITE" id="PS50928">
    <property type="entry name" value="ABC_TM1"/>
    <property type="match status" value="1"/>
</dbReference>
<feature type="transmembrane region" description="Helical" evidence="7">
    <location>
        <begin position="243"/>
        <end position="264"/>
    </location>
</feature>
<dbReference type="EMBL" id="BNJJ01000005">
    <property type="protein sequence ID" value="GHO84058.1"/>
    <property type="molecule type" value="Genomic_DNA"/>
</dbReference>
<evidence type="ECO:0000256" key="7">
    <source>
        <dbReference type="RuleBase" id="RU363032"/>
    </source>
</evidence>
<keyword evidence="4 7" id="KW-0812">Transmembrane</keyword>
<dbReference type="InterPro" id="IPR035906">
    <property type="entry name" value="MetI-like_sf"/>
</dbReference>
<evidence type="ECO:0000256" key="4">
    <source>
        <dbReference type="ARBA" id="ARBA00022692"/>
    </source>
</evidence>
<protein>
    <submittedName>
        <fullName evidence="9">Permease</fullName>
    </submittedName>
</protein>
<dbReference type="Pfam" id="PF00528">
    <property type="entry name" value="BPD_transp_1"/>
    <property type="match status" value="1"/>
</dbReference>
<feature type="domain" description="ABC transmembrane type-1" evidence="8">
    <location>
        <begin position="73"/>
        <end position="261"/>
    </location>
</feature>
<comment type="subcellular location">
    <subcellularLocation>
        <location evidence="1 7">Cell membrane</location>
        <topology evidence="1 7">Multi-pass membrane protein</topology>
    </subcellularLocation>
</comment>
<evidence type="ECO:0000313" key="9">
    <source>
        <dbReference type="EMBL" id="GHO84058.1"/>
    </source>
</evidence>
<dbReference type="Proteomes" id="UP000635565">
    <property type="component" value="Unassembled WGS sequence"/>
</dbReference>
<evidence type="ECO:0000259" key="8">
    <source>
        <dbReference type="PROSITE" id="PS50928"/>
    </source>
</evidence>
<reference evidence="9 10" key="1">
    <citation type="journal article" date="2021" name="Int. J. Syst. Evol. Microbiol.">
        <title>Reticulibacter mediterranei gen. nov., sp. nov., within the new family Reticulibacteraceae fam. nov., and Ktedonospora formicarum gen. nov., sp. nov., Ktedonobacter robiniae sp. nov., Dictyobacter formicarum sp. nov. and Dictyobacter arantiisoli sp. nov., belonging to the class Ktedonobacteria.</title>
        <authorList>
            <person name="Yabe S."/>
            <person name="Zheng Y."/>
            <person name="Wang C.M."/>
            <person name="Sakai Y."/>
            <person name="Abe K."/>
            <person name="Yokota A."/>
            <person name="Donadio S."/>
            <person name="Cavaletti L."/>
            <person name="Monciardini P."/>
        </authorList>
    </citation>
    <scope>NUCLEOTIDE SEQUENCE [LARGE SCALE GENOMIC DNA]</scope>
    <source>
        <strain evidence="9 10">SOSP1-9</strain>
    </source>
</reference>
<dbReference type="RefSeq" id="WP_236022890.1">
    <property type="nucleotide sequence ID" value="NZ_BNJJ01000005.1"/>
</dbReference>
<feature type="transmembrane region" description="Helical" evidence="7">
    <location>
        <begin position="74"/>
        <end position="99"/>
    </location>
</feature>
<keyword evidence="6 7" id="KW-0472">Membrane</keyword>
<evidence type="ECO:0000256" key="3">
    <source>
        <dbReference type="ARBA" id="ARBA00022475"/>
    </source>
</evidence>
<dbReference type="CDD" id="cd06261">
    <property type="entry name" value="TM_PBP2"/>
    <property type="match status" value="1"/>
</dbReference>
<comment type="similarity">
    <text evidence="7">Belongs to the binding-protein-dependent transport system permease family.</text>
</comment>
<sequence>MSLLQPASARIRELAVTAKVRQLPVWLRQLLFGLIIIFVWQLYVSFSGASSLLIASPLATLHALYADIANGQLVSATLISLQNLAIGMGIGIVLGLILASFSAFSRLGRDLLTLLTSVFSPLPGIAILPLTMLWFGLNSAAIIFVVVYGSIWPISANTETGFRTIGTTTRMVALNLGLNRVQTVRDVFLPAALPHILSGLRLAWAFGWRTVVGAEIVFGVAGSNGGLGWYINNARYFLNPPAIFAGLVIISLLGILLDALFQWIERQTIVKWGMKQAQ</sequence>
<organism evidence="9 10">
    <name type="scientific">Dictyobacter formicarum</name>
    <dbReference type="NCBI Taxonomy" id="2778368"/>
    <lineage>
        <taxon>Bacteria</taxon>
        <taxon>Bacillati</taxon>
        <taxon>Chloroflexota</taxon>
        <taxon>Ktedonobacteria</taxon>
        <taxon>Ktedonobacterales</taxon>
        <taxon>Dictyobacteraceae</taxon>
        <taxon>Dictyobacter</taxon>
    </lineage>
</organism>
<feature type="transmembrane region" description="Helical" evidence="7">
    <location>
        <begin position="30"/>
        <end position="54"/>
    </location>
</feature>
<evidence type="ECO:0000313" key="10">
    <source>
        <dbReference type="Proteomes" id="UP000635565"/>
    </source>
</evidence>
<evidence type="ECO:0000256" key="6">
    <source>
        <dbReference type="ARBA" id="ARBA00023136"/>
    </source>
</evidence>
<feature type="transmembrane region" description="Helical" evidence="7">
    <location>
        <begin position="111"/>
        <end position="128"/>
    </location>
</feature>
<feature type="transmembrane region" description="Helical" evidence="7">
    <location>
        <begin position="211"/>
        <end position="231"/>
    </location>
</feature>
<gene>
    <name evidence="9" type="primary">nrtB</name>
    <name evidence="9" type="ORF">KSZ_20640</name>
</gene>
<dbReference type="PANTHER" id="PTHR30151">
    <property type="entry name" value="ALKANE SULFONATE ABC TRANSPORTER-RELATED, MEMBRANE SUBUNIT"/>
    <property type="match status" value="1"/>
</dbReference>
<evidence type="ECO:0000256" key="2">
    <source>
        <dbReference type="ARBA" id="ARBA00022448"/>
    </source>
</evidence>
<dbReference type="InterPro" id="IPR000515">
    <property type="entry name" value="MetI-like"/>
</dbReference>
<evidence type="ECO:0000256" key="5">
    <source>
        <dbReference type="ARBA" id="ARBA00022989"/>
    </source>
</evidence>
<dbReference type="PANTHER" id="PTHR30151:SF16">
    <property type="entry name" value="ABC TRANSPORTER PERMEASE PROTEIN"/>
    <property type="match status" value="1"/>
</dbReference>
<accession>A0ABQ3VE11</accession>
<keyword evidence="5 7" id="KW-1133">Transmembrane helix</keyword>
<keyword evidence="3" id="KW-1003">Cell membrane</keyword>
<evidence type="ECO:0000256" key="1">
    <source>
        <dbReference type="ARBA" id="ARBA00004651"/>
    </source>
</evidence>
<feature type="transmembrane region" description="Helical" evidence="7">
    <location>
        <begin position="134"/>
        <end position="154"/>
    </location>
</feature>
<dbReference type="Gene3D" id="1.10.3720.10">
    <property type="entry name" value="MetI-like"/>
    <property type="match status" value="1"/>
</dbReference>
<proteinExistence type="inferred from homology"/>
<comment type="caution">
    <text evidence="9">The sequence shown here is derived from an EMBL/GenBank/DDBJ whole genome shotgun (WGS) entry which is preliminary data.</text>
</comment>
<keyword evidence="2 7" id="KW-0813">Transport</keyword>
<dbReference type="SUPFAM" id="SSF161098">
    <property type="entry name" value="MetI-like"/>
    <property type="match status" value="1"/>
</dbReference>
<keyword evidence="10" id="KW-1185">Reference proteome</keyword>
<name>A0ABQ3VE11_9CHLR</name>